<evidence type="ECO:0000313" key="3">
    <source>
        <dbReference type="EMBL" id="MEO3717822.1"/>
    </source>
</evidence>
<proteinExistence type="inferred from homology"/>
<dbReference type="PANTHER" id="PTHR42733">
    <property type="entry name" value="DJ-1 PROTEIN"/>
    <property type="match status" value="1"/>
</dbReference>
<dbReference type="PANTHER" id="PTHR42733:SF12">
    <property type="entry name" value="PROTEINASE"/>
    <property type="match status" value="1"/>
</dbReference>
<evidence type="ECO:0000256" key="1">
    <source>
        <dbReference type="ARBA" id="ARBA00008542"/>
    </source>
</evidence>
<evidence type="ECO:0000259" key="2">
    <source>
        <dbReference type="Pfam" id="PF01965"/>
    </source>
</evidence>
<dbReference type="AlphaFoldDB" id="A0AAW9SVG1"/>
<sequence>MPDLTNKTIAVLATDGFEDSELTSPAEAVKNAGATVHVISTEDGSIEGKNGTKVDIDKLTSSVSADDYDALILPGGTVNADQIRIDKDAVALVKGFAAVNKPIGVICHGGWILTDADVLKGRTITSYISVKTDLINAGANWVDEEVVVDGNLISSRTPADLEAFNKALVENF</sequence>
<keyword evidence="3" id="KW-0315">Glutamine amidotransferase</keyword>
<dbReference type="CDD" id="cd03134">
    <property type="entry name" value="GATase1_PfpI_like"/>
    <property type="match status" value="1"/>
</dbReference>
<dbReference type="Pfam" id="PF01965">
    <property type="entry name" value="DJ-1_PfpI"/>
    <property type="match status" value="1"/>
</dbReference>
<comment type="similarity">
    <text evidence="1">Belongs to the peptidase C56 family.</text>
</comment>
<organism evidence="3 4">
    <name type="scientific">Corynebacterium amycolatum</name>
    <dbReference type="NCBI Taxonomy" id="43765"/>
    <lineage>
        <taxon>Bacteria</taxon>
        <taxon>Bacillati</taxon>
        <taxon>Actinomycetota</taxon>
        <taxon>Actinomycetes</taxon>
        <taxon>Mycobacteriales</taxon>
        <taxon>Corynebacteriaceae</taxon>
        <taxon>Corynebacterium</taxon>
    </lineage>
</organism>
<name>A0AAW9SVG1_CORAY</name>
<dbReference type="InterPro" id="IPR002818">
    <property type="entry name" value="DJ-1/PfpI"/>
</dbReference>
<feature type="domain" description="DJ-1/PfpI" evidence="2">
    <location>
        <begin position="7"/>
        <end position="170"/>
    </location>
</feature>
<accession>A0AAW9SVG1</accession>
<gene>
    <name evidence="3" type="ORF">QP460_009520</name>
</gene>
<protein>
    <submittedName>
        <fullName evidence="3">Type 1 glutamine amidotransferase domain-containing protein</fullName>
    </submittedName>
</protein>
<dbReference type="Gene3D" id="3.40.50.880">
    <property type="match status" value="1"/>
</dbReference>
<dbReference type="EMBL" id="JASOOY020000032">
    <property type="protein sequence ID" value="MEO3717822.1"/>
    <property type="molecule type" value="Genomic_DNA"/>
</dbReference>
<dbReference type="PROSITE" id="PS51276">
    <property type="entry name" value="PEPTIDASE_C56_PFPI"/>
    <property type="match status" value="1"/>
</dbReference>
<reference evidence="3" key="1">
    <citation type="submission" date="2023-05" db="EMBL/GenBank/DDBJ databases">
        <authorList>
            <person name="Du J."/>
        </authorList>
    </citation>
    <scope>NUCLEOTIDE SEQUENCE</scope>
    <source>
        <strain evidence="3">UMB1064</strain>
    </source>
</reference>
<dbReference type="InterPro" id="IPR029062">
    <property type="entry name" value="Class_I_gatase-like"/>
</dbReference>
<evidence type="ECO:0000313" key="4">
    <source>
        <dbReference type="Proteomes" id="UP001223646"/>
    </source>
</evidence>
<dbReference type="InterPro" id="IPR006286">
    <property type="entry name" value="C56_PfpI-like"/>
</dbReference>
<reference evidence="3" key="2">
    <citation type="submission" date="2024-05" db="EMBL/GenBank/DDBJ databases">
        <authorList>
            <person name="Wolfe A."/>
        </authorList>
    </citation>
    <scope>NUCLEOTIDE SEQUENCE</scope>
    <source>
        <strain evidence="3">UMB1064</strain>
    </source>
</reference>
<comment type="caution">
    <text evidence="3">The sequence shown here is derived from an EMBL/GenBank/DDBJ whole genome shotgun (WGS) entry which is preliminary data.</text>
</comment>
<dbReference type="NCBIfam" id="TIGR01382">
    <property type="entry name" value="PfpI"/>
    <property type="match status" value="1"/>
</dbReference>
<dbReference type="Proteomes" id="UP001223646">
    <property type="component" value="Unassembled WGS sequence"/>
</dbReference>
<dbReference type="SUPFAM" id="SSF52317">
    <property type="entry name" value="Class I glutamine amidotransferase-like"/>
    <property type="match status" value="1"/>
</dbReference>
<dbReference type="RefSeq" id="WP_284826644.1">
    <property type="nucleotide sequence ID" value="NZ_JASOOY020000032.1"/>
</dbReference>